<dbReference type="SMART" id="SM00345">
    <property type="entry name" value="HTH_GNTR"/>
    <property type="match status" value="1"/>
</dbReference>
<dbReference type="SMART" id="SM00866">
    <property type="entry name" value="UTRA"/>
    <property type="match status" value="1"/>
</dbReference>
<dbReference type="InterPro" id="IPR000524">
    <property type="entry name" value="Tscrpt_reg_HTH_GntR"/>
</dbReference>
<organism evidence="5 6">
    <name type="scientific">Kitasatospora paracochleata</name>
    <dbReference type="NCBI Taxonomy" id="58354"/>
    <lineage>
        <taxon>Bacteria</taxon>
        <taxon>Bacillati</taxon>
        <taxon>Actinomycetota</taxon>
        <taxon>Actinomycetes</taxon>
        <taxon>Kitasatosporales</taxon>
        <taxon>Streptomycetaceae</taxon>
        <taxon>Kitasatospora</taxon>
    </lineage>
</organism>
<dbReference type="PANTHER" id="PTHR44846">
    <property type="entry name" value="MANNOSYL-D-GLYCERATE TRANSPORT/METABOLISM SYSTEM REPRESSOR MNGR-RELATED"/>
    <property type="match status" value="1"/>
</dbReference>
<dbReference type="Pfam" id="PF07702">
    <property type="entry name" value="UTRA"/>
    <property type="match status" value="1"/>
</dbReference>
<dbReference type="PROSITE" id="PS50949">
    <property type="entry name" value="HTH_GNTR"/>
    <property type="match status" value="1"/>
</dbReference>
<dbReference type="Proteomes" id="UP001206483">
    <property type="component" value="Unassembled WGS sequence"/>
</dbReference>
<reference evidence="5 6" key="1">
    <citation type="submission" date="2022-06" db="EMBL/GenBank/DDBJ databases">
        <title>Sequencing the genomes of 1000 actinobacteria strains.</title>
        <authorList>
            <person name="Klenk H.-P."/>
        </authorList>
    </citation>
    <scope>NUCLEOTIDE SEQUENCE [LARGE SCALE GENOMIC DNA]</scope>
    <source>
        <strain evidence="5 6">DSM 41656</strain>
    </source>
</reference>
<protein>
    <submittedName>
        <fullName evidence="5">DNA-binding GntR family transcriptional regulator</fullName>
    </submittedName>
</protein>
<proteinExistence type="predicted"/>
<keyword evidence="3" id="KW-0804">Transcription</keyword>
<dbReference type="Pfam" id="PF00392">
    <property type="entry name" value="GntR"/>
    <property type="match status" value="1"/>
</dbReference>
<dbReference type="PANTHER" id="PTHR44846:SF17">
    <property type="entry name" value="GNTR-FAMILY TRANSCRIPTIONAL REGULATOR"/>
    <property type="match status" value="1"/>
</dbReference>
<evidence type="ECO:0000256" key="2">
    <source>
        <dbReference type="ARBA" id="ARBA00023125"/>
    </source>
</evidence>
<dbReference type="RefSeq" id="WP_253796282.1">
    <property type="nucleotide sequence ID" value="NZ_BAAAUB010000042.1"/>
</dbReference>
<dbReference type="EMBL" id="JAMZDX010000002">
    <property type="protein sequence ID" value="MCP2309287.1"/>
    <property type="molecule type" value="Genomic_DNA"/>
</dbReference>
<evidence type="ECO:0000313" key="5">
    <source>
        <dbReference type="EMBL" id="MCP2309287.1"/>
    </source>
</evidence>
<dbReference type="InterPro" id="IPR011663">
    <property type="entry name" value="UTRA"/>
</dbReference>
<name>A0ABT1IVY3_9ACTN</name>
<dbReference type="SUPFAM" id="SSF46785">
    <property type="entry name" value="Winged helix' DNA-binding domain"/>
    <property type="match status" value="1"/>
</dbReference>
<evidence type="ECO:0000256" key="1">
    <source>
        <dbReference type="ARBA" id="ARBA00023015"/>
    </source>
</evidence>
<feature type="domain" description="HTH gntR-type" evidence="4">
    <location>
        <begin position="11"/>
        <end position="79"/>
    </location>
</feature>
<accession>A0ABT1IVY3</accession>
<evidence type="ECO:0000313" key="6">
    <source>
        <dbReference type="Proteomes" id="UP001206483"/>
    </source>
</evidence>
<comment type="caution">
    <text evidence="5">The sequence shown here is derived from an EMBL/GenBank/DDBJ whole genome shotgun (WGS) entry which is preliminary data.</text>
</comment>
<sequence>MQQVQRSAGRSSSYVEIAADLRRRILAGEWKPGEQLPSHRELCKEYGAASSTMAAARGILVTEQLLDSRPGARMVVRVPAKLRQVERTGPAAAPVALPLRAQEEQAGPVGEWSSRTRSVSAEPEIAQLLRVEPGARLVETQYLHRVAGRTTRLSTCWEPRELVDGSPVMLPEEGPLAGQSVEARMASLGVGPLTAVDMLAARPASPEEGQHFVTRAGSPVLQVTRVYSSEDGRPVHVERTVVRGDRSGMVYRLPTR</sequence>
<dbReference type="CDD" id="cd07377">
    <property type="entry name" value="WHTH_GntR"/>
    <property type="match status" value="1"/>
</dbReference>
<dbReference type="Gene3D" id="3.40.1410.10">
    <property type="entry name" value="Chorismate lyase-like"/>
    <property type="match status" value="1"/>
</dbReference>
<keyword evidence="2 5" id="KW-0238">DNA-binding</keyword>
<gene>
    <name evidence="5" type="ORF">FHR36_002411</name>
</gene>
<dbReference type="InterPro" id="IPR028978">
    <property type="entry name" value="Chorismate_lyase_/UTRA_dom_sf"/>
</dbReference>
<evidence type="ECO:0000256" key="3">
    <source>
        <dbReference type="ARBA" id="ARBA00023163"/>
    </source>
</evidence>
<keyword evidence="6" id="KW-1185">Reference proteome</keyword>
<evidence type="ECO:0000259" key="4">
    <source>
        <dbReference type="PROSITE" id="PS50949"/>
    </source>
</evidence>
<dbReference type="Gene3D" id="1.10.10.10">
    <property type="entry name" value="Winged helix-like DNA-binding domain superfamily/Winged helix DNA-binding domain"/>
    <property type="match status" value="1"/>
</dbReference>
<dbReference type="InterPro" id="IPR036390">
    <property type="entry name" value="WH_DNA-bd_sf"/>
</dbReference>
<keyword evidence="1" id="KW-0805">Transcription regulation</keyword>
<dbReference type="InterPro" id="IPR050679">
    <property type="entry name" value="Bact_HTH_transcr_reg"/>
</dbReference>
<dbReference type="InterPro" id="IPR036388">
    <property type="entry name" value="WH-like_DNA-bd_sf"/>
</dbReference>
<dbReference type="SUPFAM" id="SSF64288">
    <property type="entry name" value="Chorismate lyase-like"/>
    <property type="match status" value="1"/>
</dbReference>
<dbReference type="GO" id="GO:0003677">
    <property type="term" value="F:DNA binding"/>
    <property type="evidence" value="ECO:0007669"/>
    <property type="project" value="UniProtKB-KW"/>
</dbReference>